<evidence type="ECO:0000256" key="1">
    <source>
        <dbReference type="ARBA" id="ARBA00022723"/>
    </source>
</evidence>
<dbReference type="InterPro" id="IPR027974">
    <property type="entry name" value="DUF4470"/>
</dbReference>
<keyword evidence="2 4" id="KW-0863">Zinc-finger</keyword>
<dbReference type="Pfam" id="PF01753">
    <property type="entry name" value="zf-MYND"/>
    <property type="match status" value="1"/>
</dbReference>
<evidence type="ECO:0000256" key="4">
    <source>
        <dbReference type="PROSITE-ProRule" id="PRU00134"/>
    </source>
</evidence>
<evidence type="ECO:0000313" key="6">
    <source>
        <dbReference type="EMBL" id="CAH3022170.1"/>
    </source>
</evidence>
<dbReference type="Pfam" id="PF14737">
    <property type="entry name" value="DUF4470"/>
    <property type="match status" value="1"/>
</dbReference>
<organism evidence="6 7">
    <name type="scientific">Porites evermanni</name>
    <dbReference type="NCBI Taxonomy" id="104178"/>
    <lineage>
        <taxon>Eukaryota</taxon>
        <taxon>Metazoa</taxon>
        <taxon>Cnidaria</taxon>
        <taxon>Anthozoa</taxon>
        <taxon>Hexacorallia</taxon>
        <taxon>Scleractinia</taxon>
        <taxon>Fungiina</taxon>
        <taxon>Poritidae</taxon>
        <taxon>Porites</taxon>
    </lineage>
</organism>
<evidence type="ECO:0000259" key="5">
    <source>
        <dbReference type="PROSITE" id="PS50865"/>
    </source>
</evidence>
<dbReference type="PROSITE" id="PS50865">
    <property type="entry name" value="ZF_MYND_2"/>
    <property type="match status" value="2"/>
</dbReference>
<dbReference type="SUPFAM" id="SSF144232">
    <property type="entry name" value="HIT/MYND zinc finger-like"/>
    <property type="match status" value="2"/>
</dbReference>
<reference evidence="6 7" key="1">
    <citation type="submission" date="2022-05" db="EMBL/GenBank/DDBJ databases">
        <authorList>
            <consortium name="Genoscope - CEA"/>
            <person name="William W."/>
        </authorList>
    </citation>
    <scope>NUCLEOTIDE SEQUENCE [LARGE SCALE GENOMIC DNA]</scope>
</reference>
<protein>
    <recommendedName>
        <fullName evidence="5">MYND-type domain-containing protein</fullName>
    </recommendedName>
</protein>
<keyword evidence="3" id="KW-0862">Zinc</keyword>
<evidence type="ECO:0000256" key="3">
    <source>
        <dbReference type="ARBA" id="ARBA00022833"/>
    </source>
</evidence>
<dbReference type="Gene3D" id="6.10.140.2220">
    <property type="match status" value="2"/>
</dbReference>
<dbReference type="Proteomes" id="UP001159427">
    <property type="component" value="Unassembled WGS sequence"/>
</dbReference>
<name>A0ABN8M342_9CNID</name>
<feature type="domain" description="MYND-type" evidence="5">
    <location>
        <begin position="52"/>
        <end position="90"/>
    </location>
</feature>
<keyword evidence="1" id="KW-0479">Metal-binding</keyword>
<proteinExistence type="predicted"/>
<evidence type="ECO:0000256" key="2">
    <source>
        <dbReference type="ARBA" id="ARBA00022771"/>
    </source>
</evidence>
<sequence length="596" mass="68504">MNRVCHCWRCEAVCTQLCSRCRVAYYCSKKCQKQDKWRHQPDCDAAALKKQCMGCGRTDEGMLKYSTCLRSWYCDRDCHRKNWKSHKEQCHEVVIKTIQVAKSIKMNRINARQFPGMERTYYWGNVPAVDLLNLPMNEGEEYSNPLALLLCGVGDPRNVLLTTASLPDVYTQQVSFVLNDICPCTLARTVLLLYMLYKAQNDGIGTVIRIWYSLRISESDFSLLMSGLQDLLHASDLNTLTNGFVNMVSVDQLGKLKEVWQVWVQLSSLTGPWVTEQRNDAFHSDTGSEAGIFNYLNSIPKDHKRSAKLWMKDGLFASKCVKSSKLTRENVTLTSYLFQYEPGEQDDYDFNIEPSNLPFSSWDYKAVTSVCYNDSLPEMFSTYLSYIMNKCIDKLRSGRVKLEVILCDCMMIDPFLPVDLTYDRIATSNLSDYISLPALLTKFKGYLNISNSHSVLMTEMHNWVDDYLPQVKADIFLRAPELTPKVVKDTNNPLLVATGHLTSLIEYHNIIPDFQLYLRAALMESYSETELESFSKQRKKLPSIKTITSVLGVELRDYVRNENTVFPFKWAVNCRRVNLNRGDEFTLEWTLPTSSQ</sequence>
<accession>A0ABN8M342</accession>
<gene>
    <name evidence="6" type="ORF">PEVE_00014433</name>
</gene>
<feature type="domain" description="MYND-type" evidence="5">
    <location>
        <begin position="7"/>
        <end position="43"/>
    </location>
</feature>
<dbReference type="EMBL" id="CALNXI010000209">
    <property type="protein sequence ID" value="CAH3022170.1"/>
    <property type="molecule type" value="Genomic_DNA"/>
</dbReference>
<evidence type="ECO:0000313" key="7">
    <source>
        <dbReference type="Proteomes" id="UP001159427"/>
    </source>
</evidence>
<keyword evidence="7" id="KW-1185">Reference proteome</keyword>
<comment type="caution">
    <text evidence="6">The sequence shown here is derived from an EMBL/GenBank/DDBJ whole genome shotgun (WGS) entry which is preliminary data.</text>
</comment>
<dbReference type="InterPro" id="IPR002893">
    <property type="entry name" value="Znf_MYND"/>
</dbReference>